<dbReference type="AlphaFoldDB" id="A0A3B0VUV9"/>
<dbReference type="InterPro" id="IPR038287">
    <property type="entry name" value="Cse2_sf"/>
</dbReference>
<dbReference type="EMBL" id="UOEU01000577">
    <property type="protein sequence ID" value="VAW35184.1"/>
    <property type="molecule type" value="Genomic_DNA"/>
</dbReference>
<dbReference type="Pfam" id="PF09485">
    <property type="entry name" value="CRISPR_Cse2"/>
    <property type="match status" value="1"/>
</dbReference>
<name>A0A3B0VUV9_9ZZZZ</name>
<sequence length="173" mass="20045">MNYKHNFVTYLETLQEDRGALAALRRGLGQLPGNAPEMFPYVVNKLPGKAYPGSWTEKTYYLVASLYALHPESATKGNFGTHFAQTLDLKNPDNNEATERRFTALLTAHAEDLPYYLRQAISFLKSKEVPVNWHQLMGHLLQWNHPERVINVQKRWAAQFWQRQKKDDDKDAE</sequence>
<protein>
    <recommendedName>
        <fullName evidence="2">CRISPR-associated protein, Cse2 family</fullName>
    </recommendedName>
</protein>
<organism evidence="1">
    <name type="scientific">hydrothermal vent metagenome</name>
    <dbReference type="NCBI Taxonomy" id="652676"/>
    <lineage>
        <taxon>unclassified sequences</taxon>
        <taxon>metagenomes</taxon>
        <taxon>ecological metagenomes</taxon>
    </lineage>
</organism>
<dbReference type="CDD" id="cd09731">
    <property type="entry name" value="Cse2_I-E"/>
    <property type="match status" value="1"/>
</dbReference>
<reference evidence="1" key="1">
    <citation type="submission" date="2018-06" db="EMBL/GenBank/DDBJ databases">
        <authorList>
            <person name="Zhirakovskaya E."/>
        </authorList>
    </citation>
    <scope>NUCLEOTIDE SEQUENCE</scope>
</reference>
<gene>
    <name evidence="1" type="ORF">MNBD_CHLOROFLEXI01-3201</name>
</gene>
<dbReference type="NCBIfam" id="TIGR02548">
    <property type="entry name" value="casB_cse2"/>
    <property type="match status" value="1"/>
</dbReference>
<dbReference type="InterPro" id="IPR013382">
    <property type="entry name" value="CRISPR-assoc_prot_Cse2"/>
</dbReference>
<dbReference type="Gene3D" id="1.10.520.40">
    <property type="entry name" value="CRISPR-associated protein Cse2"/>
    <property type="match status" value="1"/>
</dbReference>
<proteinExistence type="predicted"/>
<accession>A0A3B0VUV9</accession>
<evidence type="ECO:0000313" key="1">
    <source>
        <dbReference type="EMBL" id="VAW35184.1"/>
    </source>
</evidence>
<evidence type="ECO:0008006" key="2">
    <source>
        <dbReference type="Google" id="ProtNLM"/>
    </source>
</evidence>